<dbReference type="Proteomes" id="UP001565368">
    <property type="component" value="Unassembled WGS sequence"/>
</dbReference>
<protein>
    <recommendedName>
        <fullName evidence="3">F-box domain-containing protein</fullName>
    </recommendedName>
</protein>
<evidence type="ECO:0000313" key="1">
    <source>
        <dbReference type="EMBL" id="KAL1404845.1"/>
    </source>
</evidence>
<dbReference type="GeneID" id="95989499"/>
<keyword evidence="2" id="KW-1185">Reference proteome</keyword>
<reference evidence="1 2" key="1">
    <citation type="submission" date="2023-08" db="EMBL/GenBank/DDBJ databases">
        <title>Annotated Genome Sequence of Vanrija albida AlHP1.</title>
        <authorList>
            <person name="Herzog R."/>
        </authorList>
    </citation>
    <scope>NUCLEOTIDE SEQUENCE [LARGE SCALE GENOMIC DNA]</scope>
    <source>
        <strain evidence="1 2">AlHP1</strain>
    </source>
</reference>
<comment type="caution">
    <text evidence="1">The sequence shown here is derived from an EMBL/GenBank/DDBJ whole genome shotgun (WGS) entry which is preliminary data.</text>
</comment>
<evidence type="ECO:0000313" key="2">
    <source>
        <dbReference type="Proteomes" id="UP001565368"/>
    </source>
</evidence>
<organism evidence="1 2">
    <name type="scientific">Vanrija albida</name>
    <dbReference type="NCBI Taxonomy" id="181172"/>
    <lineage>
        <taxon>Eukaryota</taxon>
        <taxon>Fungi</taxon>
        <taxon>Dikarya</taxon>
        <taxon>Basidiomycota</taxon>
        <taxon>Agaricomycotina</taxon>
        <taxon>Tremellomycetes</taxon>
        <taxon>Trichosporonales</taxon>
        <taxon>Trichosporonaceae</taxon>
        <taxon>Vanrija</taxon>
    </lineage>
</organism>
<accession>A0ABR3PQW9</accession>
<dbReference type="RefSeq" id="XP_069204789.1">
    <property type="nucleotide sequence ID" value="XM_069356852.1"/>
</dbReference>
<dbReference type="EMBL" id="JBBXJM010000007">
    <property type="protein sequence ID" value="KAL1404845.1"/>
    <property type="molecule type" value="Genomic_DNA"/>
</dbReference>
<proteinExistence type="predicted"/>
<gene>
    <name evidence="1" type="ORF">Q8F55_008456</name>
</gene>
<sequence length="579" mass="63928">MPTAVAWVLQHSGQDAVAVCILLHLGNDSRSILAASATCRHLNDVVVESAALQLVLRSAYYRRLSPPSACNSSDGHARLIDVERRWAAIAPKRIDTLTFGVHFFPAYRVSDGLVAIGEASARVARLGTRMDGWTLYDFSNSRDKDGTMSKVRFRCSVDFLQFAISRPGNVLAALNVGEVVTTPVLDRDNAPDRGSTASSRHLNYCAPRLFNWRTGKEITIADGFGMDDWNEGRPSLIPVGNDSVLTCDDGYLVPKANDGDPDDSSSTQSCLGTAVVTFGGYPKGKDSLPTDRFEVFDVDALALEQYIARPSDCEEDEDEDEDAPENQKIIESVAAYDDAKRNGPWHLGPLYSLYGLHANEDATFVTINVFLRAVSHNRDLFYGRLAIKPGPITHRLPAGGGGGTSLASLEGLVDWRRSRSIPRWHRGASGSRVGDCVSGFRIVEVWQYYLVSQDENLATIRVTNYVPDIHLSPFGARVARVDDDSELSDLSEGSWHVIEWRQAARQEVDDPDAQWPFSATHVHRHSPPLTLPCQVCERDLLIHRRIAKTFADAEHLYLSTMGWCSDGKVQDVQLVILSF</sequence>
<name>A0ABR3PQW9_9TREE</name>
<evidence type="ECO:0008006" key="3">
    <source>
        <dbReference type="Google" id="ProtNLM"/>
    </source>
</evidence>